<dbReference type="InterPro" id="IPR018060">
    <property type="entry name" value="HTH_AraC"/>
</dbReference>
<evidence type="ECO:0000259" key="7">
    <source>
        <dbReference type="PROSITE" id="PS01124"/>
    </source>
</evidence>
<proteinExistence type="predicted"/>
<reference evidence="9 10" key="1">
    <citation type="submission" date="2021-03" db="EMBL/GenBank/DDBJ databases">
        <title>Genomic Encyclopedia of Type Strains, Phase IV (KMG-IV): sequencing the most valuable type-strain genomes for metagenomic binning, comparative biology and taxonomic classification.</title>
        <authorList>
            <person name="Goeker M."/>
        </authorList>
    </citation>
    <scope>NUCLEOTIDE SEQUENCE [LARGE SCALE GENOMIC DNA]</scope>
    <source>
        <strain evidence="9 10">DSM 27138</strain>
    </source>
</reference>
<dbReference type="Gene3D" id="1.10.10.60">
    <property type="entry name" value="Homeodomain-like"/>
    <property type="match status" value="2"/>
</dbReference>
<dbReference type="SUPFAM" id="SSF52172">
    <property type="entry name" value="CheY-like"/>
    <property type="match status" value="1"/>
</dbReference>
<dbReference type="PROSITE" id="PS50110">
    <property type="entry name" value="RESPONSE_REGULATORY"/>
    <property type="match status" value="1"/>
</dbReference>
<evidence type="ECO:0000256" key="3">
    <source>
        <dbReference type="ARBA" id="ARBA00023125"/>
    </source>
</evidence>
<accession>A0ABS4JXE2</accession>
<dbReference type="Pfam" id="PF12833">
    <property type="entry name" value="HTH_18"/>
    <property type="match status" value="1"/>
</dbReference>
<keyword evidence="10" id="KW-1185">Reference proteome</keyword>
<feature type="domain" description="Response regulatory" evidence="8">
    <location>
        <begin position="2"/>
        <end position="119"/>
    </location>
</feature>
<dbReference type="Proteomes" id="UP001519289">
    <property type="component" value="Unassembled WGS sequence"/>
</dbReference>
<evidence type="ECO:0000256" key="1">
    <source>
        <dbReference type="ARBA" id="ARBA00018672"/>
    </source>
</evidence>
<evidence type="ECO:0000256" key="4">
    <source>
        <dbReference type="ARBA" id="ARBA00023163"/>
    </source>
</evidence>
<dbReference type="PRINTS" id="PR00032">
    <property type="entry name" value="HTHARAC"/>
</dbReference>
<dbReference type="PROSITE" id="PS01124">
    <property type="entry name" value="HTH_ARAC_FAMILY_2"/>
    <property type="match status" value="1"/>
</dbReference>
<gene>
    <name evidence="9" type="ORF">J2Z79_003092</name>
</gene>
<dbReference type="InterPro" id="IPR020449">
    <property type="entry name" value="Tscrpt_reg_AraC-type_HTH"/>
</dbReference>
<dbReference type="InterPro" id="IPR011006">
    <property type="entry name" value="CheY-like_superfamily"/>
</dbReference>
<keyword evidence="2" id="KW-0805">Transcription regulation</keyword>
<dbReference type="InterPro" id="IPR001789">
    <property type="entry name" value="Sig_transdc_resp-reg_receiver"/>
</dbReference>
<dbReference type="CDD" id="cd17536">
    <property type="entry name" value="REC_YesN-like"/>
    <property type="match status" value="1"/>
</dbReference>
<evidence type="ECO:0000313" key="10">
    <source>
        <dbReference type="Proteomes" id="UP001519289"/>
    </source>
</evidence>
<dbReference type="SMART" id="SM00342">
    <property type="entry name" value="HTH_ARAC"/>
    <property type="match status" value="1"/>
</dbReference>
<comment type="function">
    <text evidence="5">May play the central regulatory role in sporulation. It may be an element of the effector pathway responsible for the activation of sporulation genes in response to nutritional stress. Spo0A may act in concert with spo0H (a sigma factor) to control the expression of some genes that are critical to the sporulation process.</text>
</comment>
<dbReference type="EMBL" id="JAGGLG010000032">
    <property type="protein sequence ID" value="MBP2019650.1"/>
    <property type="molecule type" value="Genomic_DNA"/>
</dbReference>
<evidence type="ECO:0000259" key="8">
    <source>
        <dbReference type="PROSITE" id="PS50110"/>
    </source>
</evidence>
<evidence type="ECO:0000256" key="2">
    <source>
        <dbReference type="ARBA" id="ARBA00023015"/>
    </source>
</evidence>
<dbReference type="InterPro" id="IPR041522">
    <property type="entry name" value="CdaR_GGDEF"/>
</dbReference>
<dbReference type="Pfam" id="PF00072">
    <property type="entry name" value="Response_reg"/>
    <property type="match status" value="1"/>
</dbReference>
<dbReference type="Gene3D" id="3.40.50.2300">
    <property type="match status" value="1"/>
</dbReference>
<protein>
    <recommendedName>
        <fullName evidence="1">Stage 0 sporulation protein A homolog</fullName>
    </recommendedName>
</protein>
<evidence type="ECO:0000256" key="6">
    <source>
        <dbReference type="PROSITE-ProRule" id="PRU00169"/>
    </source>
</evidence>
<keyword evidence="3" id="KW-0238">DNA-binding</keyword>
<dbReference type="PANTHER" id="PTHR43280">
    <property type="entry name" value="ARAC-FAMILY TRANSCRIPTIONAL REGULATOR"/>
    <property type="match status" value="1"/>
</dbReference>
<comment type="caution">
    <text evidence="9">The sequence shown here is derived from an EMBL/GenBank/DDBJ whole genome shotgun (WGS) entry which is preliminary data.</text>
</comment>
<evidence type="ECO:0000256" key="5">
    <source>
        <dbReference type="ARBA" id="ARBA00024867"/>
    </source>
</evidence>
<keyword evidence="4" id="KW-0804">Transcription</keyword>
<evidence type="ECO:0000313" key="9">
    <source>
        <dbReference type="EMBL" id="MBP2019650.1"/>
    </source>
</evidence>
<dbReference type="Pfam" id="PF17853">
    <property type="entry name" value="GGDEF_2"/>
    <property type="match status" value="1"/>
</dbReference>
<sequence length="439" mass="49410">MRILVADDEPIEREALRVLVQRHLPEAEVVGEAGTGTQAVDLAERLHPDVILLDIQMPGLTGLEALHEIRNRCPDTRCVIVSAYDYFHFACEALRLGAADYLLKPVKRDQMVDLLRRLAREIASERQRRQDDLAHKEQLSLVRPLAEAELFRLLISGDCPDRRATLQQFLGVELQAGLCMVLGLTARSLPPDMPEAERTDLKNRAFQYLRSLAHSLCTCVVGPEEDGVTPLLIAVDLPIDEYHARTWSSALARRLRDRVKEQTGVRLRAGIGTPATPGAFLRSYQEAQAAFRFEDVSEKVTHFGDLEEGLLPEGGDPRLAPPHLPDRWRPTPAVLTAVETGKRFIEEHFAEDLSLERVAREVSLTPYYFSKIFSRVCGESVVDYLTRVRIETAKRLLADPAVTIKETCFAVGYNDPNYFSRVFKKVTGQTPTEYRTSLV</sequence>
<dbReference type="PANTHER" id="PTHR43280:SF2">
    <property type="entry name" value="HTH-TYPE TRANSCRIPTIONAL REGULATOR EXSA"/>
    <property type="match status" value="1"/>
</dbReference>
<name>A0ABS4JXE2_9FIRM</name>
<feature type="modified residue" description="4-aspartylphosphate" evidence="6">
    <location>
        <position position="54"/>
    </location>
</feature>
<dbReference type="SUPFAM" id="SSF46689">
    <property type="entry name" value="Homeodomain-like"/>
    <property type="match status" value="2"/>
</dbReference>
<dbReference type="InterPro" id="IPR009057">
    <property type="entry name" value="Homeodomain-like_sf"/>
</dbReference>
<dbReference type="PROSITE" id="PS00041">
    <property type="entry name" value="HTH_ARAC_FAMILY_1"/>
    <property type="match status" value="1"/>
</dbReference>
<keyword evidence="6" id="KW-0597">Phosphoprotein</keyword>
<feature type="domain" description="HTH araC/xylS-type" evidence="7">
    <location>
        <begin position="339"/>
        <end position="437"/>
    </location>
</feature>
<dbReference type="InterPro" id="IPR018062">
    <property type="entry name" value="HTH_AraC-typ_CS"/>
</dbReference>
<dbReference type="SMART" id="SM00448">
    <property type="entry name" value="REC"/>
    <property type="match status" value="1"/>
</dbReference>
<organism evidence="9 10">
    <name type="scientific">Symbiobacterium terraclitae</name>
    <dbReference type="NCBI Taxonomy" id="557451"/>
    <lineage>
        <taxon>Bacteria</taxon>
        <taxon>Bacillati</taxon>
        <taxon>Bacillota</taxon>
        <taxon>Clostridia</taxon>
        <taxon>Eubacteriales</taxon>
        <taxon>Symbiobacteriaceae</taxon>
        <taxon>Symbiobacterium</taxon>
    </lineage>
</organism>
<dbReference type="RefSeq" id="WP_209467754.1">
    <property type="nucleotide sequence ID" value="NZ_JAGGLG010000032.1"/>
</dbReference>